<gene>
    <name evidence="1" type="ORF">FH603_5326</name>
    <name evidence="2" type="ORF">FH603_5691</name>
    <name evidence="3" type="ORF">FH603_5785</name>
    <name evidence="4" type="ORF">FH603_5850</name>
</gene>
<evidence type="ECO:0000313" key="5">
    <source>
        <dbReference type="Proteomes" id="UP000700732"/>
    </source>
</evidence>
<evidence type="ECO:0000313" key="1">
    <source>
        <dbReference type="EMBL" id="MBC3794794.1"/>
    </source>
</evidence>
<sequence length="33" mass="3958">QFKDKLSFIKSWWEQYGEEFSGYSPMPVSNTLQ</sequence>
<dbReference type="EMBL" id="VFIA01000086">
    <property type="protein sequence ID" value="MBC3795156.1"/>
    <property type="molecule type" value="Genomic_DNA"/>
</dbReference>
<dbReference type="EMBL" id="VFIA01000060">
    <property type="protein sequence ID" value="MBC3794794.1"/>
    <property type="molecule type" value="Genomic_DNA"/>
</dbReference>
<dbReference type="EMBL" id="VFIA01000116">
    <property type="protein sequence ID" value="MBC3795314.1"/>
    <property type="molecule type" value="Genomic_DNA"/>
</dbReference>
<proteinExistence type="predicted"/>
<evidence type="ECO:0000313" key="4">
    <source>
        <dbReference type="EMBL" id="MBC3795314.1"/>
    </source>
</evidence>
<reference evidence="2 5" key="1">
    <citation type="submission" date="2019-06" db="EMBL/GenBank/DDBJ databases">
        <title>Spirosoma utsteinense sp. nov. isolated from Antarctic ice-free soils.</title>
        <authorList>
            <person name="Tahon G."/>
        </authorList>
    </citation>
    <scope>NUCLEOTIDE SEQUENCE [LARGE SCALE GENOMIC DNA]</scope>
    <source>
        <strain evidence="2 5">LMG 31447</strain>
    </source>
</reference>
<comment type="caution">
    <text evidence="2">The sequence shown here is derived from an EMBL/GenBank/DDBJ whole genome shotgun (WGS) entry which is preliminary data.</text>
</comment>
<evidence type="ECO:0000313" key="3">
    <source>
        <dbReference type="EMBL" id="MBC3795250.1"/>
    </source>
</evidence>
<name>A0ABR6WF50_9BACT</name>
<feature type="non-terminal residue" evidence="2">
    <location>
        <position position="1"/>
    </location>
</feature>
<organism evidence="2 5">
    <name type="scientific">Spirosoma utsteinense</name>
    <dbReference type="NCBI Taxonomy" id="2585773"/>
    <lineage>
        <taxon>Bacteria</taxon>
        <taxon>Pseudomonadati</taxon>
        <taxon>Bacteroidota</taxon>
        <taxon>Cytophagia</taxon>
        <taxon>Cytophagales</taxon>
        <taxon>Cytophagaceae</taxon>
        <taxon>Spirosoma</taxon>
    </lineage>
</organism>
<dbReference type="Proteomes" id="UP000700732">
    <property type="component" value="Unassembled WGS sequence"/>
</dbReference>
<accession>A0ABR6WF50</accession>
<evidence type="ECO:0008006" key="6">
    <source>
        <dbReference type="Google" id="ProtNLM"/>
    </source>
</evidence>
<evidence type="ECO:0000313" key="2">
    <source>
        <dbReference type="EMBL" id="MBC3795156.1"/>
    </source>
</evidence>
<keyword evidence="5" id="KW-1185">Reference proteome</keyword>
<dbReference type="EMBL" id="VFIA01000098">
    <property type="protein sequence ID" value="MBC3795250.1"/>
    <property type="molecule type" value="Genomic_DNA"/>
</dbReference>
<protein>
    <recommendedName>
        <fullName evidence="6">Transposase</fullName>
    </recommendedName>
</protein>